<dbReference type="Proteomes" id="UP000053664">
    <property type="component" value="Unassembled WGS sequence"/>
</dbReference>
<gene>
    <name evidence="2" type="ORF">PFL1_03750</name>
</gene>
<feature type="signal peptide" evidence="1">
    <location>
        <begin position="1"/>
        <end position="26"/>
    </location>
</feature>
<protein>
    <recommendedName>
        <fullName evidence="4">AB hydrolase-1 domain-containing protein</fullName>
    </recommendedName>
</protein>
<sequence length="438" mass="49057">MHLTTFSLSRAAAFAVALLPVLSAHAAEPTHLTYRTGKQYDYSQYPWHQSMELLWKTNWDPLSRIGVYPFDQWGNHSDFESIMGTLMERYPGQSANDFDDDKWAEPFLEPGQHVLKMAQEYENEGLTDLASKTYLRAATVFRIGYFPWYGLMSHSHLKAKAWRLEKKAYEAGMRLGRYAFESVSIPFKDAPSGSFSKNVPVYITGPKRTPASSKVVLMIAGLDHYRSGQLTEVADLCDQGFTVINVDMPGTGDAPITGKKPEDDAKLWRSIMDWIHAEAGRRRWSKDDVYAWGTSTGSYWSVKISRSERRRLKGVLTQGTASHYTFQPDWLESSDKLGYPVALWNALAGAFGYDDKLEFAEQSKRYSLRDQGVLDAKSAPVTVVNGMDDTVFPIDDSVLLATHGDGATLRLFPGQGHMGQPASGEFIAAFWKQVAKSG</sequence>
<evidence type="ECO:0000313" key="2">
    <source>
        <dbReference type="EMBL" id="EPQ28950.1"/>
    </source>
</evidence>
<dbReference type="EMBL" id="KE361633">
    <property type="protein sequence ID" value="EPQ28950.1"/>
    <property type="molecule type" value="Genomic_DNA"/>
</dbReference>
<dbReference type="HOGENOM" id="CLU_053723_1_0_1"/>
<dbReference type="InterPro" id="IPR050261">
    <property type="entry name" value="FrsA_esterase"/>
</dbReference>
<reference evidence="2 3" key="1">
    <citation type="journal article" date="2013" name="Plant Cell">
        <title>The transition from a phytopathogenic smut ancestor to an anamorphic biocontrol agent deciphered by comparative whole-genome analysis.</title>
        <authorList>
            <person name="Lefebvre F."/>
            <person name="Joly D.L."/>
            <person name="Labbe C."/>
            <person name="Teichmann B."/>
            <person name="Linning R."/>
            <person name="Belzile F."/>
            <person name="Bakkeren G."/>
            <person name="Belanger R.R."/>
        </authorList>
    </citation>
    <scope>NUCLEOTIDE SEQUENCE [LARGE SCALE GENOMIC DNA]</scope>
    <source>
        <strain evidence="2 3">PF-1</strain>
    </source>
</reference>
<evidence type="ECO:0000256" key="1">
    <source>
        <dbReference type="SAM" id="SignalP"/>
    </source>
</evidence>
<dbReference type="GeneID" id="19317858"/>
<dbReference type="SUPFAM" id="SSF53474">
    <property type="entry name" value="alpha/beta-Hydrolases"/>
    <property type="match status" value="1"/>
</dbReference>
<dbReference type="RefSeq" id="XP_007879460.1">
    <property type="nucleotide sequence ID" value="XM_007881269.1"/>
</dbReference>
<dbReference type="OrthoDB" id="5409895at2759"/>
<keyword evidence="1" id="KW-0732">Signal</keyword>
<dbReference type="PANTHER" id="PTHR22946:SF12">
    <property type="entry name" value="CONIDIAL PIGMENT BIOSYNTHESIS PROTEIN AYG1 (AFU_ORTHOLOGUE AFUA_2G17550)"/>
    <property type="match status" value="1"/>
</dbReference>
<dbReference type="eggNOG" id="ENOG502S29V">
    <property type="taxonomic scope" value="Eukaryota"/>
</dbReference>
<evidence type="ECO:0008006" key="4">
    <source>
        <dbReference type="Google" id="ProtNLM"/>
    </source>
</evidence>
<dbReference type="AlphaFoldDB" id="A0A061HA93"/>
<accession>A0A061HA93</accession>
<proteinExistence type="predicted"/>
<feature type="chain" id="PRO_5001599791" description="AB hydrolase-1 domain-containing protein" evidence="1">
    <location>
        <begin position="27"/>
        <end position="438"/>
    </location>
</feature>
<dbReference type="KEGG" id="pfp:PFL1_03750"/>
<dbReference type="Gene3D" id="3.40.50.1820">
    <property type="entry name" value="alpha/beta hydrolase"/>
    <property type="match status" value="1"/>
</dbReference>
<organism evidence="2 3">
    <name type="scientific">Pseudozyma flocculosa PF-1</name>
    <dbReference type="NCBI Taxonomy" id="1277687"/>
    <lineage>
        <taxon>Eukaryota</taxon>
        <taxon>Fungi</taxon>
        <taxon>Dikarya</taxon>
        <taxon>Basidiomycota</taxon>
        <taxon>Ustilaginomycotina</taxon>
        <taxon>Ustilaginomycetes</taxon>
        <taxon>Ustilaginales</taxon>
        <taxon>Ustilaginaceae</taxon>
        <taxon>Pseudozyma</taxon>
    </lineage>
</organism>
<name>A0A061HA93_9BASI</name>
<dbReference type="InterPro" id="IPR029058">
    <property type="entry name" value="AB_hydrolase_fold"/>
</dbReference>
<evidence type="ECO:0000313" key="3">
    <source>
        <dbReference type="Proteomes" id="UP000053664"/>
    </source>
</evidence>
<dbReference type="PANTHER" id="PTHR22946">
    <property type="entry name" value="DIENELACTONE HYDROLASE DOMAIN-CONTAINING PROTEIN-RELATED"/>
    <property type="match status" value="1"/>
</dbReference>